<dbReference type="GO" id="GO:0009306">
    <property type="term" value="P:protein secretion"/>
    <property type="evidence" value="ECO:0007669"/>
    <property type="project" value="InterPro"/>
</dbReference>
<dbReference type="Proteomes" id="UP000193334">
    <property type="component" value="Chromosome"/>
</dbReference>
<dbReference type="GO" id="GO:0016020">
    <property type="term" value="C:membrane"/>
    <property type="evidence" value="ECO:0007669"/>
    <property type="project" value="UniProtKB-SubCell"/>
</dbReference>
<dbReference type="PANTHER" id="PTHR30332">
    <property type="entry name" value="PROBABLE GENERAL SECRETION PATHWAY PROTEIN D"/>
    <property type="match status" value="1"/>
</dbReference>
<dbReference type="InterPro" id="IPR004846">
    <property type="entry name" value="T2SS/T3SS_dom"/>
</dbReference>
<dbReference type="AlphaFoldDB" id="A0A1W6LN56"/>
<dbReference type="InterPro" id="IPR001775">
    <property type="entry name" value="GspD/PilQ"/>
</dbReference>
<dbReference type="RefSeq" id="WP_085755871.1">
    <property type="nucleotide sequence ID" value="NZ_CP021023.1"/>
</dbReference>
<reference evidence="8" key="1">
    <citation type="submission" date="2017-04" db="EMBL/GenBank/DDBJ databases">
        <title>Comparative genomics and description of representatives of a novel lineage of planctomycetes thriving in anoxic sediments.</title>
        <authorList>
            <person name="Spring S."/>
            <person name="Bunk B."/>
            <person name="Sproer C."/>
        </authorList>
    </citation>
    <scope>NUCLEOTIDE SEQUENCE [LARGE SCALE GENOMIC DNA]</scope>
    <source>
        <strain evidence="8">ST-PulAB-D4</strain>
    </source>
</reference>
<evidence type="ECO:0000256" key="1">
    <source>
        <dbReference type="ARBA" id="ARBA00004370"/>
    </source>
</evidence>
<keyword evidence="2" id="KW-0732">Signal</keyword>
<keyword evidence="8" id="KW-1185">Reference proteome</keyword>
<sequence>MTSRLIFILSAAIFICGCGSESFITDDATEFESKVLLEEASRIDADSSVKNQLPEIYEQEPEIIQTSSGTKVVYFTKNQPPNVLAGLLKNQMKCSANPSSSTNQIIISCKNKAHAEETISFLNSVDVPPVQIKISCLLIEHYADLTMDRETTVHIGELFGTDITLSGKQDGGDYIPNFPGASLREPDRADLSLDLGFENGAIGDSDFVRVVVDMLESRGYLKVMMNPELEVVSGQKATFKSREQVPTIRVITERNREPYNLTEYIWVEDYLEVVPHLYADGTIGVKTKVLMGSKSTPEGVVQQRIISKKGIDIGENRIKPGQSLIIGGFKKAEKVSVIRGFPFLKDIPAVGLLFSSKDFEERAKEITFIITPSISSHGEPYDEMLKKVREKLDDHVTDSEITRIIERMMIDPFQNELEQREVKSLKDEEELKKVKAEINLARRSRELRKLRDQLNELKQRLEFEKSQASEAQKSAEEYQKEIEKVEEITEKLEKTINPEKKKSSKQGGKK</sequence>
<proteinExistence type="inferred from homology"/>
<feature type="compositionally biased region" description="Basic and acidic residues" evidence="5">
    <location>
        <begin position="491"/>
        <end position="501"/>
    </location>
</feature>
<feature type="region of interest" description="Disordered" evidence="5">
    <location>
        <begin position="491"/>
        <end position="510"/>
    </location>
</feature>
<dbReference type="KEGG" id="pbp:STSP1_01605"/>
<evidence type="ECO:0000256" key="4">
    <source>
        <dbReference type="RuleBase" id="RU004003"/>
    </source>
</evidence>
<dbReference type="InterPro" id="IPR050810">
    <property type="entry name" value="Bact_Secretion_Sys_Channel"/>
</dbReference>
<feature type="domain" description="Type II/III secretion system secretin-like" evidence="6">
    <location>
        <begin position="215"/>
        <end position="374"/>
    </location>
</feature>
<dbReference type="PROSITE" id="PS51257">
    <property type="entry name" value="PROKAR_LIPOPROTEIN"/>
    <property type="match status" value="1"/>
</dbReference>
<protein>
    <submittedName>
        <fullName evidence="7">Phage assembly protein</fullName>
    </submittedName>
</protein>
<dbReference type="PANTHER" id="PTHR30332:SF24">
    <property type="entry name" value="SECRETIN GSPD-RELATED"/>
    <property type="match status" value="1"/>
</dbReference>
<name>A0A1W6LN56_9BACT</name>
<dbReference type="PRINTS" id="PR00811">
    <property type="entry name" value="BCTERIALGSPD"/>
</dbReference>
<dbReference type="Pfam" id="PF00263">
    <property type="entry name" value="Secretin"/>
    <property type="match status" value="1"/>
</dbReference>
<keyword evidence="3" id="KW-0472">Membrane</keyword>
<dbReference type="GO" id="GO:0015627">
    <property type="term" value="C:type II protein secretion system complex"/>
    <property type="evidence" value="ECO:0007669"/>
    <property type="project" value="TreeGrafter"/>
</dbReference>
<evidence type="ECO:0000256" key="5">
    <source>
        <dbReference type="SAM" id="MobiDB-lite"/>
    </source>
</evidence>
<gene>
    <name evidence="7" type="ORF">STSP1_01605</name>
</gene>
<evidence type="ECO:0000313" key="7">
    <source>
        <dbReference type="EMBL" id="ARN57207.1"/>
    </source>
</evidence>
<comment type="similarity">
    <text evidence="4">Belongs to the bacterial secretin family.</text>
</comment>
<dbReference type="EMBL" id="CP021023">
    <property type="protein sequence ID" value="ARN57207.1"/>
    <property type="molecule type" value="Genomic_DNA"/>
</dbReference>
<dbReference type="STRING" id="1941349.STSP1_01605"/>
<organism evidence="7 8">
    <name type="scientific">Sedimentisphaera salicampi</name>
    <dbReference type="NCBI Taxonomy" id="1941349"/>
    <lineage>
        <taxon>Bacteria</taxon>
        <taxon>Pseudomonadati</taxon>
        <taxon>Planctomycetota</taxon>
        <taxon>Phycisphaerae</taxon>
        <taxon>Sedimentisphaerales</taxon>
        <taxon>Sedimentisphaeraceae</taxon>
        <taxon>Sedimentisphaera</taxon>
    </lineage>
</organism>
<evidence type="ECO:0000256" key="3">
    <source>
        <dbReference type="ARBA" id="ARBA00023136"/>
    </source>
</evidence>
<evidence type="ECO:0000313" key="8">
    <source>
        <dbReference type="Proteomes" id="UP000193334"/>
    </source>
</evidence>
<accession>A0A1W6LN56</accession>
<comment type="subcellular location">
    <subcellularLocation>
        <location evidence="1">Membrane</location>
    </subcellularLocation>
</comment>
<evidence type="ECO:0000259" key="6">
    <source>
        <dbReference type="Pfam" id="PF00263"/>
    </source>
</evidence>
<evidence type="ECO:0000256" key="2">
    <source>
        <dbReference type="ARBA" id="ARBA00022729"/>
    </source>
</evidence>